<reference evidence="1 2" key="1">
    <citation type="journal article" date="2005" name="Int. J. Syst. Evol. Microbiol.">
        <title>Bacillus litoralis sp. nov., isolated from a tidal flat of the Yellow Sea in Korea.</title>
        <authorList>
            <person name="Yoon J.H."/>
            <person name="Oh T.K."/>
        </authorList>
    </citation>
    <scope>NUCLEOTIDE SEQUENCE [LARGE SCALE GENOMIC DNA]</scope>
    <source>
        <strain evidence="1 2">SW-211</strain>
    </source>
</reference>
<proteinExistence type="predicted"/>
<dbReference type="AlphaFoldDB" id="A0A5C6VMU6"/>
<dbReference type="EMBL" id="VOQF01000015">
    <property type="protein sequence ID" value="TXC85856.1"/>
    <property type="molecule type" value="Genomic_DNA"/>
</dbReference>
<organism evidence="1 2">
    <name type="scientific">Metabacillus litoralis</name>
    <dbReference type="NCBI Taxonomy" id="152268"/>
    <lineage>
        <taxon>Bacteria</taxon>
        <taxon>Bacillati</taxon>
        <taxon>Bacillota</taxon>
        <taxon>Bacilli</taxon>
        <taxon>Bacillales</taxon>
        <taxon>Bacillaceae</taxon>
        <taxon>Metabacillus</taxon>
    </lineage>
</organism>
<dbReference type="OrthoDB" id="2903733at2"/>
<comment type="caution">
    <text evidence="1">The sequence shown here is derived from an EMBL/GenBank/DDBJ whole genome shotgun (WGS) entry which is preliminary data.</text>
</comment>
<gene>
    <name evidence="1" type="ORF">FS935_19475</name>
</gene>
<evidence type="ECO:0000313" key="1">
    <source>
        <dbReference type="EMBL" id="TXC85856.1"/>
    </source>
</evidence>
<name>A0A5C6VMU6_9BACI</name>
<evidence type="ECO:0000313" key="2">
    <source>
        <dbReference type="Proteomes" id="UP000321363"/>
    </source>
</evidence>
<keyword evidence="2" id="KW-1185">Reference proteome</keyword>
<accession>A0A5C6VMU6</accession>
<dbReference type="Proteomes" id="UP000321363">
    <property type="component" value="Unassembled WGS sequence"/>
</dbReference>
<sequence length="64" mass="7569">MKKYKLKKNFRGIKRGTHLYLIAESEFIGVKEFVLRTKDLSIRLSINEKELEDNFIFLSYGAID</sequence>
<protein>
    <submittedName>
        <fullName evidence="1">Uncharacterized protein</fullName>
    </submittedName>
</protein>